<sequence length="93" mass="10666">MLTGDWIHYVAVISKPDHRIWWYKNGKLMDSDGFAPTDSYPIPDADLRNGNAPVRLGSQDGKSFFKGEIDNLYFYNRKLSPVEIEQIFKDGTP</sequence>
<dbReference type="RefSeq" id="WP_324693533.1">
    <property type="nucleotide sequence ID" value="NZ_JAYMYJ010000041.1"/>
</dbReference>
<name>A0ABU6CVY9_9GAMM</name>
<dbReference type="InterPro" id="IPR013320">
    <property type="entry name" value="ConA-like_dom_sf"/>
</dbReference>
<evidence type="ECO:0000313" key="1">
    <source>
        <dbReference type="EMBL" id="MEB4590257.1"/>
    </source>
</evidence>
<keyword evidence="2" id="KW-1185">Reference proteome</keyword>
<dbReference type="SUPFAM" id="SSF49899">
    <property type="entry name" value="Concanavalin A-like lectins/glucanases"/>
    <property type="match status" value="1"/>
</dbReference>
<protein>
    <submittedName>
        <fullName evidence="1">LamG-like jellyroll fold domain-containing protein</fullName>
    </submittedName>
</protein>
<organism evidence="1 2">
    <name type="scientific">Candidatus Thiothrix phosphatis</name>
    <dbReference type="NCBI Taxonomy" id="3112415"/>
    <lineage>
        <taxon>Bacteria</taxon>
        <taxon>Pseudomonadati</taxon>
        <taxon>Pseudomonadota</taxon>
        <taxon>Gammaproteobacteria</taxon>
        <taxon>Thiotrichales</taxon>
        <taxon>Thiotrichaceae</taxon>
        <taxon>Thiothrix</taxon>
    </lineage>
</organism>
<dbReference type="Proteomes" id="UP001308005">
    <property type="component" value="Unassembled WGS sequence"/>
</dbReference>
<comment type="caution">
    <text evidence="1">The sequence shown here is derived from an EMBL/GenBank/DDBJ whole genome shotgun (WGS) entry which is preliminary data.</text>
</comment>
<evidence type="ECO:0000313" key="2">
    <source>
        <dbReference type="Proteomes" id="UP001308005"/>
    </source>
</evidence>
<accession>A0ABU6CVY9</accession>
<dbReference type="Pfam" id="PF13385">
    <property type="entry name" value="Laminin_G_3"/>
    <property type="match status" value="1"/>
</dbReference>
<proteinExistence type="predicted"/>
<reference evidence="2" key="1">
    <citation type="submission" date="2023-07" db="EMBL/GenBank/DDBJ databases">
        <title>The carbon used by Thiothrix.</title>
        <authorList>
            <person name="Chen L."/>
        </authorList>
    </citation>
    <scope>NUCLEOTIDE SEQUENCE [LARGE SCALE GENOMIC DNA]</scope>
</reference>
<gene>
    <name evidence="1" type="ORF">VSS37_04645</name>
</gene>
<dbReference type="EMBL" id="JAYMYJ010000041">
    <property type="protein sequence ID" value="MEB4590257.1"/>
    <property type="molecule type" value="Genomic_DNA"/>
</dbReference>
<dbReference type="Gene3D" id="2.60.120.200">
    <property type="match status" value="1"/>
</dbReference>